<feature type="transmembrane region" description="Helical" evidence="1">
    <location>
        <begin position="60"/>
        <end position="79"/>
    </location>
</feature>
<dbReference type="Pfam" id="PF05656">
    <property type="entry name" value="DUF805"/>
    <property type="match status" value="1"/>
</dbReference>
<organism evidence="2 3">
    <name type="scientific">Mesobaculum littorinae</name>
    <dbReference type="NCBI Taxonomy" id="2486419"/>
    <lineage>
        <taxon>Bacteria</taxon>
        <taxon>Pseudomonadati</taxon>
        <taxon>Pseudomonadota</taxon>
        <taxon>Alphaproteobacteria</taxon>
        <taxon>Rhodobacterales</taxon>
        <taxon>Roseobacteraceae</taxon>
        <taxon>Mesobaculum</taxon>
    </lineage>
</organism>
<feature type="transmembrane region" description="Helical" evidence="1">
    <location>
        <begin position="26"/>
        <end position="48"/>
    </location>
</feature>
<keyword evidence="3" id="KW-1185">Reference proteome</keyword>
<dbReference type="OrthoDB" id="9812349at2"/>
<dbReference type="GO" id="GO:0005886">
    <property type="term" value="C:plasma membrane"/>
    <property type="evidence" value="ECO:0007669"/>
    <property type="project" value="TreeGrafter"/>
</dbReference>
<protein>
    <submittedName>
        <fullName evidence="2">DUF805 domain-containing protein</fullName>
    </submittedName>
</protein>
<feature type="transmembrane region" description="Helical" evidence="1">
    <location>
        <begin position="91"/>
        <end position="113"/>
    </location>
</feature>
<proteinExistence type="predicted"/>
<evidence type="ECO:0000313" key="3">
    <source>
        <dbReference type="Proteomes" id="UP000285908"/>
    </source>
</evidence>
<dbReference type="Proteomes" id="UP000285908">
    <property type="component" value="Unassembled WGS sequence"/>
</dbReference>
<sequence length="191" mass="20374">MTGARGMTRGLRLYARFRGRMARAHYWWLILAAILAFCAAGAVDYLLFPAVPAEGLPRRHPVTVFLCVVLVLPVTAAGWRRLHDVNRRGWWLLLPGAALLAFLGLAVLVRQMAAEPKTPPTPPGQPGVAQTDMAPTATVPAAVAETAPAAGWIDALALGLPAIALLFGIGVLLLLARRGDPHANRFGPPPF</sequence>
<comment type="caution">
    <text evidence="2">The sequence shown here is derived from an EMBL/GenBank/DDBJ whole genome shotgun (WGS) entry which is preliminary data.</text>
</comment>
<keyword evidence="1" id="KW-0812">Transmembrane</keyword>
<dbReference type="PANTHER" id="PTHR34980">
    <property type="entry name" value="INNER MEMBRANE PROTEIN-RELATED-RELATED"/>
    <property type="match status" value="1"/>
</dbReference>
<dbReference type="PANTHER" id="PTHR34980:SF2">
    <property type="entry name" value="INNER MEMBRANE PROTEIN YHAH-RELATED"/>
    <property type="match status" value="1"/>
</dbReference>
<evidence type="ECO:0000313" key="2">
    <source>
        <dbReference type="EMBL" id="RVV97310.1"/>
    </source>
</evidence>
<accession>A0A438AF25</accession>
<gene>
    <name evidence="2" type="ORF">EKE94_14965</name>
</gene>
<name>A0A438AF25_9RHOB</name>
<dbReference type="AlphaFoldDB" id="A0A438AF25"/>
<evidence type="ECO:0000256" key="1">
    <source>
        <dbReference type="SAM" id="Phobius"/>
    </source>
</evidence>
<reference evidence="2 3" key="1">
    <citation type="submission" date="2018-11" db="EMBL/GenBank/DDBJ databases">
        <title>Mesobaculum littorinae gen. nov., sp. nov., isolated from Littorina scabra that represents a novel genus of the order Rhodobacteraceae.</title>
        <authorList>
            <person name="Li F."/>
        </authorList>
    </citation>
    <scope>NUCLEOTIDE SEQUENCE [LARGE SCALE GENOMIC DNA]</scope>
    <source>
        <strain evidence="2 3">M0103</strain>
    </source>
</reference>
<keyword evidence="1" id="KW-1133">Transmembrane helix</keyword>
<dbReference type="InterPro" id="IPR008523">
    <property type="entry name" value="DUF805"/>
</dbReference>
<keyword evidence="1" id="KW-0472">Membrane</keyword>
<dbReference type="EMBL" id="RQXX01000005">
    <property type="protein sequence ID" value="RVV97310.1"/>
    <property type="molecule type" value="Genomic_DNA"/>
</dbReference>
<feature type="transmembrane region" description="Helical" evidence="1">
    <location>
        <begin position="155"/>
        <end position="176"/>
    </location>
</feature>